<evidence type="ECO:0000256" key="6">
    <source>
        <dbReference type="ARBA" id="ARBA00022485"/>
    </source>
</evidence>
<dbReference type="InterPro" id="IPR003594">
    <property type="entry name" value="HATPase_dom"/>
</dbReference>
<reference evidence="18" key="1">
    <citation type="submission" date="2017-08" db="EMBL/GenBank/DDBJ databases">
        <authorList>
            <person name="Imhoff J.F."/>
            <person name="Rahn T."/>
            <person name="Kuenzel S."/>
            <person name="Neulinger S.C."/>
        </authorList>
    </citation>
    <scope>NUCLEOTIDE SEQUENCE</scope>
    <source>
        <strain evidence="18">IM 151</strain>
    </source>
</reference>
<feature type="transmembrane region" description="Helical" evidence="16">
    <location>
        <begin position="56"/>
        <end position="73"/>
    </location>
</feature>
<dbReference type="InterPro" id="IPR036890">
    <property type="entry name" value="HATPase_C_sf"/>
</dbReference>
<keyword evidence="11" id="KW-0408">Iron</keyword>
<dbReference type="InterPro" id="IPR050482">
    <property type="entry name" value="Sensor_HK_TwoCompSys"/>
</dbReference>
<dbReference type="PANTHER" id="PTHR24421">
    <property type="entry name" value="NITRATE/NITRITE SENSOR PROTEIN NARX-RELATED"/>
    <property type="match status" value="1"/>
</dbReference>
<dbReference type="Pfam" id="PF07730">
    <property type="entry name" value="HisKA_3"/>
    <property type="match status" value="1"/>
</dbReference>
<dbReference type="CDD" id="cd16917">
    <property type="entry name" value="HATPase_UhpB-NarQ-NarX-like"/>
    <property type="match status" value="1"/>
</dbReference>
<evidence type="ECO:0000256" key="13">
    <source>
        <dbReference type="ARBA" id="ARBA00023014"/>
    </source>
</evidence>
<evidence type="ECO:0000256" key="15">
    <source>
        <dbReference type="ARBA" id="ARBA00030800"/>
    </source>
</evidence>
<evidence type="ECO:0000256" key="8">
    <source>
        <dbReference type="ARBA" id="ARBA00022679"/>
    </source>
</evidence>
<evidence type="ECO:0000256" key="7">
    <source>
        <dbReference type="ARBA" id="ARBA00022490"/>
    </source>
</evidence>
<keyword evidence="7" id="KW-0963">Cytoplasm</keyword>
<dbReference type="PRINTS" id="PR00344">
    <property type="entry name" value="BCTRLSENSOR"/>
</dbReference>
<evidence type="ECO:0000256" key="9">
    <source>
        <dbReference type="ARBA" id="ARBA00022723"/>
    </source>
</evidence>
<dbReference type="SMART" id="SM00387">
    <property type="entry name" value="HATPase_c"/>
    <property type="match status" value="1"/>
</dbReference>
<evidence type="ECO:0000256" key="1">
    <source>
        <dbReference type="ARBA" id="ARBA00000085"/>
    </source>
</evidence>
<feature type="domain" description="Histidine kinase" evidence="17">
    <location>
        <begin position="226"/>
        <end position="313"/>
    </location>
</feature>
<evidence type="ECO:0000256" key="14">
    <source>
        <dbReference type="ARBA" id="ARBA00024827"/>
    </source>
</evidence>
<dbReference type="RefSeq" id="WP_200378731.1">
    <property type="nucleotide sequence ID" value="NZ_NRRU01000037.1"/>
</dbReference>
<dbReference type="InterPro" id="IPR011712">
    <property type="entry name" value="Sig_transdc_His_kin_sub3_dim/P"/>
</dbReference>
<comment type="subcellular location">
    <subcellularLocation>
        <location evidence="3">Cytoplasm</location>
    </subcellularLocation>
</comment>
<evidence type="ECO:0000256" key="2">
    <source>
        <dbReference type="ARBA" id="ARBA00001966"/>
    </source>
</evidence>
<protein>
    <recommendedName>
        <fullName evidence="5">Oxygen sensor histidine kinase NreB</fullName>
        <ecNumber evidence="4">2.7.13.3</ecNumber>
    </recommendedName>
    <alternativeName>
        <fullName evidence="15">Nitrogen regulation protein B</fullName>
    </alternativeName>
</protein>
<evidence type="ECO:0000256" key="4">
    <source>
        <dbReference type="ARBA" id="ARBA00012438"/>
    </source>
</evidence>
<dbReference type="EMBL" id="NRRU01000037">
    <property type="protein sequence ID" value="MBK1713397.1"/>
    <property type="molecule type" value="Genomic_DNA"/>
</dbReference>
<proteinExistence type="predicted"/>
<dbReference type="PROSITE" id="PS50109">
    <property type="entry name" value="HIS_KIN"/>
    <property type="match status" value="1"/>
</dbReference>
<keyword evidence="10" id="KW-0418">Kinase</keyword>
<evidence type="ECO:0000256" key="16">
    <source>
        <dbReference type="SAM" id="Phobius"/>
    </source>
</evidence>
<dbReference type="Proteomes" id="UP001041814">
    <property type="component" value="Unassembled WGS sequence"/>
</dbReference>
<organism evidence="18 19">
    <name type="scientific">Rubrivivax gelatinosus</name>
    <name type="common">Rhodocyclus gelatinosus</name>
    <name type="synonym">Rhodopseudomonas gelatinosa</name>
    <dbReference type="NCBI Taxonomy" id="28068"/>
    <lineage>
        <taxon>Bacteria</taxon>
        <taxon>Pseudomonadati</taxon>
        <taxon>Pseudomonadota</taxon>
        <taxon>Betaproteobacteria</taxon>
        <taxon>Burkholderiales</taxon>
        <taxon>Sphaerotilaceae</taxon>
        <taxon>Rubrivivax</taxon>
    </lineage>
</organism>
<evidence type="ECO:0000256" key="5">
    <source>
        <dbReference type="ARBA" id="ARBA00017322"/>
    </source>
</evidence>
<evidence type="ECO:0000256" key="12">
    <source>
        <dbReference type="ARBA" id="ARBA00023012"/>
    </source>
</evidence>
<evidence type="ECO:0000256" key="10">
    <source>
        <dbReference type="ARBA" id="ARBA00022777"/>
    </source>
</evidence>
<evidence type="ECO:0000313" key="18">
    <source>
        <dbReference type="EMBL" id="MBK1713397.1"/>
    </source>
</evidence>
<dbReference type="Gene3D" id="1.20.5.1930">
    <property type="match status" value="1"/>
</dbReference>
<dbReference type="Gene3D" id="3.30.565.10">
    <property type="entry name" value="Histidine kinase-like ATPase, C-terminal domain"/>
    <property type="match status" value="1"/>
</dbReference>
<keyword evidence="16" id="KW-0812">Transmembrane</keyword>
<comment type="catalytic activity">
    <reaction evidence="1">
        <text>ATP + protein L-histidine = ADP + protein N-phospho-L-histidine.</text>
        <dbReference type="EC" id="2.7.13.3"/>
    </reaction>
</comment>
<gene>
    <name evidence="18" type="ORF">CKO43_11470</name>
</gene>
<keyword evidence="13" id="KW-0411">Iron-sulfur</keyword>
<keyword evidence="9" id="KW-0479">Metal-binding</keyword>
<sequence length="324" mass="34071">MARTAHESAALRRRSAIELAVVVGAAAATWALASVLELHESLVAFFARHESWQADELAIALGVLALGLAVHALRRRRDAEQALASEQRALADAARLAERNAELARGLIALQEDERAAIARELHDEMGQACTALRMDTALLKRAVALGDAEAARAAASRADQQAQSLLRGVRGLLQRLRPAHLEMLGLAAALEELCAGWQARSGVACSFHGAAEAAGGLGAEAELVVYRVAQEALTNVMRHARAGRVQVLLAREGESLALLVEDDGIGLPPEGERRGLGLLGAAERAAALGGTLALEGAAGSGTRVRLTLPLQPQRQQQALETTP</sequence>
<dbReference type="InterPro" id="IPR005467">
    <property type="entry name" value="His_kinase_dom"/>
</dbReference>
<dbReference type="PANTHER" id="PTHR24421:SF58">
    <property type="entry name" value="SIGNAL TRANSDUCTION HISTIDINE-PROTEIN KINASE_PHOSPHATASE UHPB"/>
    <property type="match status" value="1"/>
</dbReference>
<comment type="cofactor">
    <cofactor evidence="2">
        <name>[4Fe-4S] cluster</name>
        <dbReference type="ChEBI" id="CHEBI:49883"/>
    </cofactor>
</comment>
<name>A0ABS1DTP0_RUBGE</name>
<dbReference type="Pfam" id="PF02518">
    <property type="entry name" value="HATPase_c"/>
    <property type="match status" value="1"/>
</dbReference>
<dbReference type="InterPro" id="IPR004358">
    <property type="entry name" value="Sig_transdc_His_kin-like_C"/>
</dbReference>
<keyword evidence="8" id="KW-0808">Transferase</keyword>
<feature type="transmembrane region" description="Helical" evidence="16">
    <location>
        <begin position="16"/>
        <end position="36"/>
    </location>
</feature>
<dbReference type="EC" id="2.7.13.3" evidence="4"/>
<keyword evidence="16" id="KW-1133">Transmembrane helix</keyword>
<evidence type="ECO:0000313" key="19">
    <source>
        <dbReference type="Proteomes" id="UP001041814"/>
    </source>
</evidence>
<keyword evidence="6" id="KW-0004">4Fe-4S</keyword>
<comment type="function">
    <text evidence="14">Member of the two-component regulatory system NreB/NreC involved in the control of dissimilatory nitrate/nitrite reduction in response to oxygen. NreB functions as a direct oxygen sensor histidine kinase which is autophosphorylated, in the absence of oxygen, probably at the conserved histidine residue, and transfers its phosphate group probably to a conserved aspartate residue of NreC. NreB/NreC activates the expression of the nitrate (narGHJI) and nitrite (nir) reductase operons, as well as the putative nitrate transporter gene narT.</text>
</comment>
<keyword evidence="16" id="KW-0472">Membrane</keyword>
<keyword evidence="19" id="KW-1185">Reference proteome</keyword>
<evidence type="ECO:0000256" key="3">
    <source>
        <dbReference type="ARBA" id="ARBA00004496"/>
    </source>
</evidence>
<keyword evidence="12" id="KW-0902">Two-component regulatory system</keyword>
<reference evidence="18" key="2">
    <citation type="journal article" date="2020" name="Microorganisms">
        <title>Osmotic Adaptation and Compatible Solute Biosynthesis of Phototrophic Bacteria as Revealed from Genome Analyses.</title>
        <authorList>
            <person name="Imhoff J.F."/>
            <person name="Rahn T."/>
            <person name="Kunzel S."/>
            <person name="Keller A."/>
            <person name="Neulinger S.C."/>
        </authorList>
    </citation>
    <scope>NUCLEOTIDE SEQUENCE</scope>
    <source>
        <strain evidence="18">IM 151</strain>
    </source>
</reference>
<accession>A0ABS1DTP0</accession>
<dbReference type="SUPFAM" id="SSF55874">
    <property type="entry name" value="ATPase domain of HSP90 chaperone/DNA topoisomerase II/histidine kinase"/>
    <property type="match status" value="1"/>
</dbReference>
<evidence type="ECO:0000259" key="17">
    <source>
        <dbReference type="PROSITE" id="PS50109"/>
    </source>
</evidence>
<evidence type="ECO:0000256" key="11">
    <source>
        <dbReference type="ARBA" id="ARBA00023004"/>
    </source>
</evidence>
<comment type="caution">
    <text evidence="18">The sequence shown here is derived from an EMBL/GenBank/DDBJ whole genome shotgun (WGS) entry which is preliminary data.</text>
</comment>